<accession>A0A7M7TA09</accession>
<evidence type="ECO:0000313" key="1">
    <source>
        <dbReference type="EnsemblMetazoa" id="XP_031785924"/>
    </source>
</evidence>
<dbReference type="RefSeq" id="XP_031785924.1">
    <property type="nucleotide sequence ID" value="XM_031930064.2"/>
</dbReference>
<dbReference type="EnsemblMetazoa" id="XM_032602041">
    <property type="protein sequence ID" value="XP_032457932"/>
    <property type="gene ID" value="LOC107981363"/>
</dbReference>
<dbReference type="RefSeq" id="XP_032457932.1">
    <property type="nucleotide sequence ID" value="XM_032602041.1"/>
</dbReference>
<dbReference type="EnsemblMetazoa" id="XM_031930066">
    <property type="protein sequence ID" value="XP_031785926"/>
    <property type="gene ID" value="LOC107981363"/>
</dbReference>
<evidence type="ECO:0000313" key="2">
    <source>
        <dbReference type="Proteomes" id="UP000002358"/>
    </source>
</evidence>
<reference evidence="1" key="1">
    <citation type="submission" date="2021-01" db="UniProtKB">
        <authorList>
            <consortium name="EnsemblMetazoa"/>
        </authorList>
    </citation>
    <scope>IDENTIFICATION</scope>
</reference>
<protein>
    <submittedName>
        <fullName evidence="1">Uncharacterized protein</fullName>
    </submittedName>
</protein>
<dbReference type="KEGG" id="nvi:107981363"/>
<proteinExistence type="predicted"/>
<keyword evidence="2" id="KW-1185">Reference proteome</keyword>
<dbReference type="InParanoid" id="A0A7M7TA09"/>
<dbReference type="AlphaFoldDB" id="A0A7M7TA09"/>
<sequence length="182" mass="21248">MAYNLRERVNHIGYCTNQIVATNNLSTIKQVLAALFYNLRRVSKSVRESAKLTIEECIIIWKKARIPTQENKKCVIKLEAEYERWRKIQRNASRRSDTQIKNEQTYKESINKLFDIACADALKKMEDESDKQFLLDQRGLFLDVITNLTEKELIVALFANKSYSLQKPSMIVDVVGQHLMKF</sequence>
<name>A0A7M7TA09_NASVI</name>
<dbReference type="RefSeq" id="XP_031785926.1">
    <property type="nucleotide sequence ID" value="XM_031930066.2"/>
</dbReference>
<dbReference type="EnsemblMetazoa" id="XM_031930064">
    <property type="protein sequence ID" value="XP_031785924"/>
    <property type="gene ID" value="LOC107981363"/>
</dbReference>
<organism evidence="1 2">
    <name type="scientific">Nasonia vitripennis</name>
    <name type="common">Parasitic wasp</name>
    <dbReference type="NCBI Taxonomy" id="7425"/>
    <lineage>
        <taxon>Eukaryota</taxon>
        <taxon>Metazoa</taxon>
        <taxon>Ecdysozoa</taxon>
        <taxon>Arthropoda</taxon>
        <taxon>Hexapoda</taxon>
        <taxon>Insecta</taxon>
        <taxon>Pterygota</taxon>
        <taxon>Neoptera</taxon>
        <taxon>Endopterygota</taxon>
        <taxon>Hymenoptera</taxon>
        <taxon>Apocrita</taxon>
        <taxon>Proctotrupomorpha</taxon>
        <taxon>Chalcidoidea</taxon>
        <taxon>Pteromalidae</taxon>
        <taxon>Pteromalinae</taxon>
        <taxon>Nasonia</taxon>
    </lineage>
</organism>
<dbReference type="OrthoDB" id="7697930at2759"/>
<dbReference type="Proteomes" id="UP000002358">
    <property type="component" value="Unassembled WGS sequence"/>
</dbReference>
<dbReference type="GeneID" id="107981363"/>